<dbReference type="InterPro" id="IPR016039">
    <property type="entry name" value="Thiolase-like"/>
</dbReference>
<dbReference type="GO" id="GO:0006633">
    <property type="term" value="P:fatty acid biosynthetic process"/>
    <property type="evidence" value="ECO:0007669"/>
    <property type="project" value="InterPro"/>
</dbReference>
<proteinExistence type="predicted"/>
<dbReference type="InterPro" id="IPR013747">
    <property type="entry name" value="ACP_syn_III_C"/>
</dbReference>
<evidence type="ECO:0000313" key="5">
    <source>
        <dbReference type="EMBL" id="SDU88628.1"/>
    </source>
</evidence>
<dbReference type="STRING" id="546874.SAMN04488544_1460"/>
<organism evidence="5 6">
    <name type="scientific">Microlunatus sagamiharensis</name>
    <dbReference type="NCBI Taxonomy" id="546874"/>
    <lineage>
        <taxon>Bacteria</taxon>
        <taxon>Bacillati</taxon>
        <taxon>Actinomycetota</taxon>
        <taxon>Actinomycetes</taxon>
        <taxon>Propionibacteriales</taxon>
        <taxon>Propionibacteriaceae</taxon>
        <taxon>Microlunatus</taxon>
    </lineage>
</organism>
<keyword evidence="2" id="KW-0012">Acyltransferase</keyword>
<dbReference type="OrthoDB" id="9788274at2"/>
<accession>A0A1H2M6Q4</accession>
<dbReference type="GO" id="GO:0004315">
    <property type="term" value="F:3-oxoacyl-[acyl-carrier-protein] synthase activity"/>
    <property type="evidence" value="ECO:0007669"/>
    <property type="project" value="InterPro"/>
</dbReference>
<evidence type="ECO:0000313" key="6">
    <source>
        <dbReference type="Proteomes" id="UP000198825"/>
    </source>
</evidence>
<keyword evidence="1" id="KW-0808">Transferase</keyword>
<evidence type="ECO:0000256" key="1">
    <source>
        <dbReference type="ARBA" id="ARBA00022679"/>
    </source>
</evidence>
<dbReference type="AlphaFoldDB" id="A0A1H2M6Q4"/>
<dbReference type="Pfam" id="PF08545">
    <property type="entry name" value="ACP_syn_III"/>
    <property type="match status" value="1"/>
</dbReference>
<dbReference type="GO" id="GO:0044550">
    <property type="term" value="P:secondary metabolite biosynthetic process"/>
    <property type="evidence" value="ECO:0007669"/>
    <property type="project" value="TreeGrafter"/>
</dbReference>
<dbReference type="EMBL" id="LT629799">
    <property type="protein sequence ID" value="SDU88628.1"/>
    <property type="molecule type" value="Genomic_DNA"/>
</dbReference>
<dbReference type="Proteomes" id="UP000198825">
    <property type="component" value="Chromosome I"/>
</dbReference>
<reference evidence="6" key="1">
    <citation type="submission" date="2016-10" db="EMBL/GenBank/DDBJ databases">
        <authorList>
            <person name="Varghese N."/>
            <person name="Submissions S."/>
        </authorList>
    </citation>
    <scope>NUCLEOTIDE SEQUENCE [LARGE SCALE GENOMIC DNA]</scope>
    <source>
        <strain evidence="6">DSM 21743</strain>
    </source>
</reference>
<dbReference type="RefSeq" id="WP_091073867.1">
    <property type="nucleotide sequence ID" value="NZ_LT629799.1"/>
</dbReference>
<gene>
    <name evidence="5" type="ORF">SAMN04488544_1460</name>
</gene>
<dbReference type="PANTHER" id="PTHR34069">
    <property type="entry name" value="3-OXOACYL-[ACYL-CARRIER-PROTEIN] SYNTHASE 3"/>
    <property type="match status" value="1"/>
</dbReference>
<evidence type="ECO:0000259" key="4">
    <source>
        <dbReference type="Pfam" id="PF08545"/>
    </source>
</evidence>
<protein>
    <submittedName>
        <fullName evidence="5">3-oxoacyl-[acyl-carrier-protein] synthase-3</fullName>
    </submittedName>
</protein>
<dbReference type="SUPFAM" id="SSF53901">
    <property type="entry name" value="Thiolase-like"/>
    <property type="match status" value="1"/>
</dbReference>
<keyword evidence="6" id="KW-1185">Reference proteome</keyword>
<dbReference type="PANTHER" id="PTHR34069:SF3">
    <property type="entry name" value="ACYL-COA:ACYL-COA ALKYLTRANSFERASE"/>
    <property type="match status" value="1"/>
</dbReference>
<feature type="domain" description="Beta-ketoacyl-[acyl-carrier-protein] synthase III C-terminal" evidence="3">
    <location>
        <begin position="258"/>
        <end position="334"/>
    </location>
</feature>
<dbReference type="InterPro" id="IPR013751">
    <property type="entry name" value="ACP_syn_III_N"/>
</dbReference>
<evidence type="ECO:0000256" key="2">
    <source>
        <dbReference type="ARBA" id="ARBA00023315"/>
    </source>
</evidence>
<name>A0A1H2M6Q4_9ACTN</name>
<evidence type="ECO:0000259" key="3">
    <source>
        <dbReference type="Pfam" id="PF08541"/>
    </source>
</evidence>
<dbReference type="Pfam" id="PF08541">
    <property type="entry name" value="ACP_syn_III_C"/>
    <property type="match status" value="1"/>
</dbReference>
<sequence length="341" mass="36328">MTGNATYELKDTAVLSVCAVEAPVVVTSEAFDERLMRSYERTGLQPGMVEKLAGVRERRWWPEDVTFADAAAMAGAKALAEAGVDPSQVGLLINTSVCRDGIEPANAAGVHDLMGLSTSCLNFDVTNACLGFLNGIQLAGSLIDSGQVEYALLVDAEGLRGLQESTLDRLAQDDATAEDLKLQFATLTLGSGSAAMVLGRASEHPEGHRVTGGVSRSGTQHKDLCWADMTRMRTDSRALFEAGIELAGQTWHDALASGRDWADAEWFIAHQTSVVHLQAMARVVGVPDEKFPKTVPTFGNLASAAVPFTLAKQVPMIKPGERVILLGIGSGLNTSFAEIIW</sequence>
<dbReference type="NCBIfam" id="NF006720">
    <property type="entry name" value="PRK09258.1"/>
    <property type="match status" value="1"/>
</dbReference>
<feature type="domain" description="Beta-ketoacyl-[acyl-carrier-protein] synthase III N-terminal" evidence="4">
    <location>
        <begin position="123"/>
        <end position="201"/>
    </location>
</feature>
<dbReference type="Gene3D" id="3.40.47.10">
    <property type="match status" value="2"/>
</dbReference>